<accession>A0A6S6NXC4</accession>
<gene>
    <name evidence="4" type="ORF">NIIDNTM18_02920</name>
</gene>
<proteinExistence type="predicted"/>
<protein>
    <submittedName>
        <fullName evidence="4">Transcriptional regulator</fullName>
    </submittedName>
</protein>
<evidence type="ECO:0000313" key="5">
    <source>
        <dbReference type="Proteomes" id="UP000515734"/>
    </source>
</evidence>
<name>A0A6S6NXC4_9MYCO</name>
<keyword evidence="2" id="KW-0804">Transcription</keyword>
<dbReference type="PROSITE" id="PS50921">
    <property type="entry name" value="ANTAR"/>
    <property type="match status" value="1"/>
</dbReference>
<dbReference type="SMART" id="SM01012">
    <property type="entry name" value="ANTAR"/>
    <property type="match status" value="1"/>
</dbReference>
<evidence type="ECO:0000256" key="2">
    <source>
        <dbReference type="ARBA" id="ARBA00023163"/>
    </source>
</evidence>
<evidence type="ECO:0000256" key="1">
    <source>
        <dbReference type="ARBA" id="ARBA00023015"/>
    </source>
</evidence>
<dbReference type="Gene3D" id="1.10.10.10">
    <property type="entry name" value="Winged helix-like DNA-binding domain superfamily/Winged helix DNA-binding domain"/>
    <property type="match status" value="1"/>
</dbReference>
<dbReference type="PIRSF" id="PIRSF036625">
    <property type="entry name" value="GAF_ANTAR"/>
    <property type="match status" value="1"/>
</dbReference>
<feature type="domain" description="ANTAR" evidence="3">
    <location>
        <begin position="164"/>
        <end position="224"/>
    </location>
</feature>
<dbReference type="Proteomes" id="UP000515734">
    <property type="component" value="Chromosome"/>
</dbReference>
<dbReference type="InterPro" id="IPR036388">
    <property type="entry name" value="WH-like_DNA-bd_sf"/>
</dbReference>
<dbReference type="RefSeq" id="WP_185294036.1">
    <property type="nucleotide sequence ID" value="NZ_AP023287.1"/>
</dbReference>
<dbReference type="InterPro" id="IPR005561">
    <property type="entry name" value="ANTAR"/>
</dbReference>
<dbReference type="InterPro" id="IPR003018">
    <property type="entry name" value="GAF"/>
</dbReference>
<keyword evidence="1" id="KW-0805">Transcription regulation</keyword>
<dbReference type="InterPro" id="IPR012074">
    <property type="entry name" value="GAF_ANTAR"/>
</dbReference>
<dbReference type="EMBL" id="AP023287">
    <property type="protein sequence ID" value="BCI51014.1"/>
    <property type="molecule type" value="Genomic_DNA"/>
</dbReference>
<dbReference type="Pfam" id="PF13185">
    <property type="entry name" value="GAF_2"/>
    <property type="match status" value="1"/>
</dbReference>
<dbReference type="Pfam" id="PF03861">
    <property type="entry name" value="ANTAR"/>
    <property type="match status" value="1"/>
</dbReference>
<dbReference type="GO" id="GO:0003723">
    <property type="term" value="F:RNA binding"/>
    <property type="evidence" value="ECO:0007669"/>
    <property type="project" value="InterPro"/>
</dbReference>
<dbReference type="AlphaFoldDB" id="A0A6S6NXC4"/>
<dbReference type="InterPro" id="IPR029016">
    <property type="entry name" value="GAF-like_dom_sf"/>
</dbReference>
<organism evidence="4 5">
    <name type="scientific">Mycolicibacterium litorale</name>
    <dbReference type="NCBI Taxonomy" id="758802"/>
    <lineage>
        <taxon>Bacteria</taxon>
        <taxon>Bacillati</taxon>
        <taxon>Actinomycetota</taxon>
        <taxon>Actinomycetes</taxon>
        <taxon>Mycobacteriales</taxon>
        <taxon>Mycobacteriaceae</taxon>
        <taxon>Mycolicibacterium</taxon>
    </lineage>
</organism>
<dbReference type="Gene3D" id="3.30.450.40">
    <property type="match status" value="1"/>
</dbReference>
<evidence type="ECO:0000313" key="4">
    <source>
        <dbReference type="EMBL" id="BCI51014.1"/>
    </source>
</evidence>
<evidence type="ECO:0000259" key="3">
    <source>
        <dbReference type="PROSITE" id="PS50921"/>
    </source>
</evidence>
<dbReference type="SUPFAM" id="SSF55781">
    <property type="entry name" value="GAF domain-like"/>
    <property type="match status" value="1"/>
</dbReference>
<reference evidence="4 5" key="1">
    <citation type="submission" date="2020-07" db="EMBL/GenBank/DDBJ databases">
        <title>Complete genome sequence of Mycolicibacterium litorale like strain isolated from cardiac implantable electronic device infection.</title>
        <authorList>
            <person name="Fukano H."/>
            <person name="Miyama H."/>
            <person name="Hoshino Y."/>
        </authorList>
    </citation>
    <scope>NUCLEOTIDE SEQUENCE [LARGE SCALE GENOMIC DNA]</scope>
    <source>
        <strain evidence="4 5">NIIDNTM18</strain>
    </source>
</reference>
<sequence>MAVIDDRLEGALEEYVRRYARRARVDMTTALTGFTSLAVEYIAGVDHAGVTLVTNGGIMRCLAATDGHPLVLDNIQRTYGQGPCLDAAAGQQTFRIDDMASEERWPAFAAKAVACTPVRSVLAYPVFTDGSTYAALNLYADRTGRLDARAEAEGALIASRISSFLKADRVRTRPVRSSRSDVIAAAKTLLMRRFSIDVAQAFALLVKLAKQENDSIEAVARTLVSGNS</sequence>